<evidence type="ECO:0008006" key="4">
    <source>
        <dbReference type="Google" id="ProtNLM"/>
    </source>
</evidence>
<dbReference type="Proteomes" id="UP000321118">
    <property type="component" value="Unassembled WGS sequence"/>
</dbReference>
<gene>
    <name evidence="2" type="ORF">CXY01_01650</name>
</gene>
<evidence type="ECO:0000256" key="1">
    <source>
        <dbReference type="SAM" id="MobiDB-lite"/>
    </source>
</evidence>
<accession>A0A510V3F2</accession>
<sequence>MARGRAAYLAVYGQEGIAAGQQPSAPAPRRRETTVADKYWFNIETHQVEEGRQSDWTKLMGPYTTREEAAQALEKARRRNQDWDAQDEAQS</sequence>
<feature type="region of interest" description="Disordered" evidence="1">
    <location>
        <begin position="69"/>
        <end position="91"/>
    </location>
</feature>
<comment type="caution">
    <text evidence="2">The sequence shown here is derived from an EMBL/GenBank/DDBJ whole genome shotgun (WGS) entry which is preliminary data.</text>
</comment>
<reference evidence="2 3" key="1">
    <citation type="submission" date="2019-07" db="EMBL/GenBank/DDBJ databases">
        <title>Whole genome shotgun sequence of Cellulomonas xylanilytica NBRC 101102.</title>
        <authorList>
            <person name="Hosoyama A."/>
            <person name="Uohara A."/>
            <person name="Ohji S."/>
            <person name="Ichikawa N."/>
        </authorList>
    </citation>
    <scope>NUCLEOTIDE SEQUENCE [LARGE SCALE GENOMIC DNA]</scope>
    <source>
        <strain evidence="2 3">NBRC 101102</strain>
    </source>
</reference>
<name>A0A510V3F2_9CELL</name>
<organism evidence="2 3">
    <name type="scientific">Cellulomonas xylanilytica</name>
    <dbReference type="NCBI Taxonomy" id="233583"/>
    <lineage>
        <taxon>Bacteria</taxon>
        <taxon>Bacillati</taxon>
        <taxon>Actinomycetota</taxon>
        <taxon>Actinomycetes</taxon>
        <taxon>Micrococcales</taxon>
        <taxon>Cellulomonadaceae</taxon>
        <taxon>Cellulomonas</taxon>
    </lineage>
</organism>
<evidence type="ECO:0000313" key="3">
    <source>
        <dbReference type="Proteomes" id="UP000321118"/>
    </source>
</evidence>
<protein>
    <recommendedName>
        <fullName evidence="4">SPOR domain-containing protein</fullName>
    </recommendedName>
</protein>
<dbReference type="EMBL" id="BJUB01000001">
    <property type="protein sequence ID" value="GEK19645.1"/>
    <property type="molecule type" value="Genomic_DNA"/>
</dbReference>
<keyword evidence="3" id="KW-1185">Reference proteome</keyword>
<evidence type="ECO:0000313" key="2">
    <source>
        <dbReference type="EMBL" id="GEK19645.1"/>
    </source>
</evidence>
<dbReference type="AlphaFoldDB" id="A0A510V3F2"/>
<proteinExistence type="predicted"/>